<protein>
    <submittedName>
        <fullName evidence="1">Uncharacterized protein</fullName>
    </submittedName>
</protein>
<comment type="caution">
    <text evidence="1">The sequence shown here is derived from an EMBL/GenBank/DDBJ whole genome shotgun (WGS) entry which is preliminary data.</text>
</comment>
<reference evidence="2" key="1">
    <citation type="journal article" date="2023" name="G3 (Bethesda)">
        <title>Genome assembly and association tests identify interacting loci associated with vigor, precocity, and sex in interspecific pistachio rootstocks.</title>
        <authorList>
            <person name="Palmer W."/>
            <person name="Jacygrad E."/>
            <person name="Sagayaradj S."/>
            <person name="Cavanaugh K."/>
            <person name="Han R."/>
            <person name="Bertier L."/>
            <person name="Beede B."/>
            <person name="Kafkas S."/>
            <person name="Golino D."/>
            <person name="Preece J."/>
            <person name="Michelmore R."/>
        </authorList>
    </citation>
    <scope>NUCLEOTIDE SEQUENCE [LARGE SCALE GENOMIC DNA]</scope>
</reference>
<name>A0ACC1AXU1_9ROSI</name>
<evidence type="ECO:0000313" key="2">
    <source>
        <dbReference type="Proteomes" id="UP001164250"/>
    </source>
</evidence>
<proteinExistence type="predicted"/>
<evidence type="ECO:0000313" key="1">
    <source>
        <dbReference type="EMBL" id="KAJ0091440.1"/>
    </source>
</evidence>
<dbReference type="Proteomes" id="UP001164250">
    <property type="component" value="Chromosome 8"/>
</dbReference>
<accession>A0ACC1AXU1</accession>
<keyword evidence="2" id="KW-1185">Reference proteome</keyword>
<organism evidence="1 2">
    <name type="scientific">Pistacia atlantica</name>
    <dbReference type="NCBI Taxonomy" id="434234"/>
    <lineage>
        <taxon>Eukaryota</taxon>
        <taxon>Viridiplantae</taxon>
        <taxon>Streptophyta</taxon>
        <taxon>Embryophyta</taxon>
        <taxon>Tracheophyta</taxon>
        <taxon>Spermatophyta</taxon>
        <taxon>Magnoliopsida</taxon>
        <taxon>eudicotyledons</taxon>
        <taxon>Gunneridae</taxon>
        <taxon>Pentapetalae</taxon>
        <taxon>rosids</taxon>
        <taxon>malvids</taxon>
        <taxon>Sapindales</taxon>
        <taxon>Anacardiaceae</taxon>
        <taxon>Pistacia</taxon>
    </lineage>
</organism>
<sequence length="89" mass="10158">MPNFHIDMQRDIVLATMIINNYIRKKNTPNMAFQVVEKETYMSSLDGDGAFSSDGDNAFTNNNYCNAYGENTAYWMAMRDLIATEICII</sequence>
<gene>
    <name evidence="1" type="ORF">Patl1_13236</name>
</gene>
<dbReference type="EMBL" id="CM047904">
    <property type="protein sequence ID" value="KAJ0091440.1"/>
    <property type="molecule type" value="Genomic_DNA"/>
</dbReference>